<keyword evidence="4" id="KW-0249">Electron transport</keyword>
<dbReference type="InterPro" id="IPR054899">
    <property type="entry name" value="c3_cytochr_TmcA"/>
</dbReference>
<gene>
    <name evidence="8" type="ORF">SAMN05660337_3050</name>
</gene>
<sequence length="134" mass="14422">MLKRVLTIAAVVACVFLYMVPAFCQDDITFLLDPAFVHPERPAAVFVHDGHNEKAGIEDCATCHHVWADGKIVEDESSEDQKCSSCHQVKPEAGKTGLRNGYHKLCSNCHIEKDKGPVTCAGCHPNGGAAPAGH</sequence>
<feature type="signal peptide" evidence="6">
    <location>
        <begin position="1"/>
        <end position="24"/>
    </location>
</feature>
<keyword evidence="3" id="KW-0479">Metal-binding</keyword>
<dbReference type="SUPFAM" id="SSF48695">
    <property type="entry name" value="Multiheme cytochromes"/>
    <property type="match status" value="1"/>
</dbReference>
<dbReference type="AlphaFoldDB" id="A0A1G9KEU5"/>
<dbReference type="Gene3D" id="3.90.10.10">
    <property type="entry name" value="Cytochrome C3"/>
    <property type="match status" value="1"/>
</dbReference>
<dbReference type="InterPro" id="IPR036280">
    <property type="entry name" value="Multihaem_cyt_sf"/>
</dbReference>
<dbReference type="InterPro" id="IPR020942">
    <property type="entry name" value="Cyt_c_III_dom"/>
</dbReference>
<feature type="domain" description="Class III cytochrome C" evidence="7">
    <location>
        <begin position="40"/>
        <end position="124"/>
    </location>
</feature>
<name>A0A1G9KEU5_9BACT</name>
<organism evidence="8 9">
    <name type="scientific">Maridesulfovibrio ferrireducens</name>
    <dbReference type="NCBI Taxonomy" id="246191"/>
    <lineage>
        <taxon>Bacteria</taxon>
        <taxon>Pseudomonadati</taxon>
        <taxon>Thermodesulfobacteriota</taxon>
        <taxon>Desulfovibrionia</taxon>
        <taxon>Desulfovibrionales</taxon>
        <taxon>Desulfovibrionaceae</taxon>
        <taxon>Maridesulfovibrio</taxon>
    </lineage>
</organism>
<dbReference type="STRING" id="246191.SAMN05660337_3050"/>
<evidence type="ECO:0000259" key="7">
    <source>
        <dbReference type="Pfam" id="PF02085"/>
    </source>
</evidence>
<dbReference type="GO" id="GO:0046872">
    <property type="term" value="F:metal ion binding"/>
    <property type="evidence" value="ECO:0007669"/>
    <property type="project" value="UniProtKB-KW"/>
</dbReference>
<evidence type="ECO:0000256" key="1">
    <source>
        <dbReference type="ARBA" id="ARBA00022448"/>
    </source>
</evidence>
<keyword evidence="9" id="KW-1185">Reference proteome</keyword>
<evidence type="ECO:0000256" key="5">
    <source>
        <dbReference type="ARBA" id="ARBA00023004"/>
    </source>
</evidence>
<evidence type="ECO:0000256" key="6">
    <source>
        <dbReference type="SAM" id="SignalP"/>
    </source>
</evidence>
<evidence type="ECO:0000256" key="2">
    <source>
        <dbReference type="ARBA" id="ARBA00022617"/>
    </source>
</evidence>
<dbReference type="Proteomes" id="UP000199053">
    <property type="component" value="Unassembled WGS sequence"/>
</dbReference>
<evidence type="ECO:0000313" key="9">
    <source>
        <dbReference type="Proteomes" id="UP000199053"/>
    </source>
</evidence>
<dbReference type="GO" id="GO:0020037">
    <property type="term" value="F:heme binding"/>
    <property type="evidence" value="ECO:0007669"/>
    <property type="project" value="InterPro"/>
</dbReference>
<keyword evidence="5" id="KW-0408">Iron</keyword>
<dbReference type="GO" id="GO:0009055">
    <property type="term" value="F:electron transfer activity"/>
    <property type="evidence" value="ECO:0007669"/>
    <property type="project" value="InterPro"/>
</dbReference>
<proteinExistence type="predicted"/>
<keyword evidence="2" id="KW-0349">Heme</keyword>
<reference evidence="9" key="1">
    <citation type="submission" date="2016-10" db="EMBL/GenBank/DDBJ databases">
        <authorList>
            <person name="Varghese N."/>
            <person name="Submissions S."/>
        </authorList>
    </citation>
    <scope>NUCLEOTIDE SEQUENCE [LARGE SCALE GENOMIC DNA]</scope>
    <source>
        <strain evidence="9">DSM 16995</strain>
    </source>
</reference>
<dbReference type="NCBIfam" id="NF045722">
    <property type="entry name" value="c3_cytochr_TmcA"/>
    <property type="match status" value="1"/>
</dbReference>
<evidence type="ECO:0000256" key="3">
    <source>
        <dbReference type="ARBA" id="ARBA00022723"/>
    </source>
</evidence>
<dbReference type="EMBL" id="FNGA01000005">
    <property type="protein sequence ID" value="SDL48086.1"/>
    <property type="molecule type" value="Genomic_DNA"/>
</dbReference>
<accession>A0A1G9KEU5</accession>
<keyword evidence="1" id="KW-0813">Transport</keyword>
<dbReference type="CDD" id="cd08168">
    <property type="entry name" value="Cytochrom_C3"/>
    <property type="match status" value="1"/>
</dbReference>
<keyword evidence="6" id="KW-0732">Signal</keyword>
<evidence type="ECO:0000256" key="4">
    <source>
        <dbReference type="ARBA" id="ARBA00022982"/>
    </source>
</evidence>
<protein>
    <submittedName>
        <fullName evidence="8">Class III cytochrome C family protein</fullName>
    </submittedName>
</protein>
<dbReference type="Pfam" id="PF02085">
    <property type="entry name" value="Cytochrom_CIII"/>
    <property type="match status" value="1"/>
</dbReference>
<feature type="chain" id="PRO_5011695934" evidence="6">
    <location>
        <begin position="25"/>
        <end position="134"/>
    </location>
</feature>
<dbReference type="RefSeq" id="WP_092162617.1">
    <property type="nucleotide sequence ID" value="NZ_FNGA01000005.1"/>
</dbReference>
<dbReference type="OrthoDB" id="9796996at2"/>
<evidence type="ECO:0000313" key="8">
    <source>
        <dbReference type="EMBL" id="SDL48086.1"/>
    </source>
</evidence>